<sequence length="357" mass="40258">MGEVLGLGVTHYPPLSGTDDNLTRVFRGALADPKLPAELRDPASWPERARREWGDDEGIAAGKAHREQLREGFRRTREALDEFQPDVVLIWGDDQYENFREDIVPPYAVLAYEDTVVHPWRHAGESSNMKGKPNIWGEGEDTERTIRGHRPFALHLTERLLGRGIDTPYAYRPLHHPGFAHAFLNTVLYLDYDRRGFDYPVVAFPINCYGRKVISFQGNISPLGVERELDPPSPTPARIMDVGAAVARICAESPYRVALVASSSWSHSFLVDSTFRLFPDSAADKRMYEALVAGDHSVWENTTLEDAEKAGQQELLNWWALVGAMRELGRTPSWTSFAASNIFVSNKVFAIYDEESR</sequence>
<dbReference type="GO" id="GO:0008198">
    <property type="term" value="F:ferrous iron binding"/>
    <property type="evidence" value="ECO:0007669"/>
    <property type="project" value="InterPro"/>
</dbReference>
<accession>A0A7W9NG75</accession>
<dbReference type="Gene3D" id="3.40.830.10">
    <property type="entry name" value="LigB-like"/>
    <property type="match status" value="1"/>
</dbReference>
<comment type="caution">
    <text evidence="2">The sequence shown here is derived from an EMBL/GenBank/DDBJ whole genome shotgun (WGS) entry which is preliminary data.</text>
</comment>
<dbReference type="SUPFAM" id="SSF53213">
    <property type="entry name" value="LigB-like"/>
    <property type="match status" value="1"/>
</dbReference>
<dbReference type="Pfam" id="PF02900">
    <property type="entry name" value="LigB"/>
    <property type="match status" value="1"/>
</dbReference>
<evidence type="ECO:0000313" key="3">
    <source>
        <dbReference type="Proteomes" id="UP000585638"/>
    </source>
</evidence>
<dbReference type="GO" id="GO:0016702">
    <property type="term" value="F:oxidoreductase activity, acting on single donors with incorporation of molecular oxygen, incorporation of two atoms of oxygen"/>
    <property type="evidence" value="ECO:0007669"/>
    <property type="project" value="UniProtKB-ARBA"/>
</dbReference>
<name>A0A7W9NG75_9PSEU</name>
<dbReference type="EMBL" id="JACHIR010000001">
    <property type="protein sequence ID" value="MBB5891380.1"/>
    <property type="molecule type" value="Genomic_DNA"/>
</dbReference>
<proteinExistence type="predicted"/>
<evidence type="ECO:0000259" key="1">
    <source>
        <dbReference type="Pfam" id="PF02900"/>
    </source>
</evidence>
<dbReference type="Proteomes" id="UP000585638">
    <property type="component" value="Unassembled WGS sequence"/>
</dbReference>
<gene>
    <name evidence="2" type="ORF">BJ998_002576</name>
</gene>
<organism evidence="2 3">
    <name type="scientific">Kutzneria kofuensis</name>
    <dbReference type="NCBI Taxonomy" id="103725"/>
    <lineage>
        <taxon>Bacteria</taxon>
        <taxon>Bacillati</taxon>
        <taxon>Actinomycetota</taxon>
        <taxon>Actinomycetes</taxon>
        <taxon>Pseudonocardiales</taxon>
        <taxon>Pseudonocardiaceae</taxon>
        <taxon>Kutzneria</taxon>
    </lineage>
</organism>
<evidence type="ECO:0000313" key="2">
    <source>
        <dbReference type="EMBL" id="MBB5891380.1"/>
    </source>
</evidence>
<reference evidence="2 3" key="1">
    <citation type="submission" date="2020-08" db="EMBL/GenBank/DDBJ databases">
        <title>Sequencing the genomes of 1000 actinobacteria strains.</title>
        <authorList>
            <person name="Klenk H.-P."/>
        </authorList>
    </citation>
    <scope>NUCLEOTIDE SEQUENCE [LARGE SCALE GENOMIC DNA]</scope>
    <source>
        <strain evidence="2 3">DSM 43851</strain>
    </source>
</reference>
<dbReference type="AlphaFoldDB" id="A0A7W9NG75"/>
<keyword evidence="3" id="KW-1185">Reference proteome</keyword>
<dbReference type="InterPro" id="IPR004183">
    <property type="entry name" value="Xdiol_dOase_suB"/>
</dbReference>
<protein>
    <recommendedName>
        <fullName evidence="1">Extradiol ring-cleavage dioxygenase class III enzyme subunit B domain-containing protein</fullName>
    </recommendedName>
</protein>
<dbReference type="RefSeq" id="WP_184861445.1">
    <property type="nucleotide sequence ID" value="NZ_BAAAWY010000053.1"/>
</dbReference>
<feature type="domain" description="Extradiol ring-cleavage dioxygenase class III enzyme subunit B" evidence="1">
    <location>
        <begin position="232"/>
        <end position="328"/>
    </location>
</feature>